<protein>
    <submittedName>
        <fullName evidence="2">Uncharacterized protein</fullName>
    </submittedName>
</protein>
<feature type="compositionally biased region" description="Acidic residues" evidence="1">
    <location>
        <begin position="68"/>
        <end position="81"/>
    </location>
</feature>
<accession>A0A8T0V1Q7</accession>
<comment type="caution">
    <text evidence="2">The sequence shown here is derived from an EMBL/GenBank/DDBJ whole genome shotgun (WGS) entry which is preliminary data.</text>
</comment>
<dbReference type="AlphaFoldDB" id="A0A8T0V1Q7"/>
<evidence type="ECO:0000256" key="1">
    <source>
        <dbReference type="SAM" id="MobiDB-lite"/>
    </source>
</evidence>
<proteinExistence type="predicted"/>
<reference evidence="2" key="1">
    <citation type="submission" date="2020-05" db="EMBL/GenBank/DDBJ databases">
        <title>WGS assembly of Panicum virgatum.</title>
        <authorList>
            <person name="Lovell J.T."/>
            <person name="Jenkins J."/>
            <person name="Shu S."/>
            <person name="Juenger T.E."/>
            <person name="Schmutz J."/>
        </authorList>
    </citation>
    <scope>NUCLEOTIDE SEQUENCE</scope>
    <source>
        <strain evidence="2">AP13</strain>
    </source>
</reference>
<gene>
    <name evidence="2" type="ORF">PVAP13_3KG484318</name>
</gene>
<keyword evidence="3" id="KW-1185">Reference proteome</keyword>
<name>A0A8T0V1Q7_PANVG</name>
<sequence length="123" mass="13890">MYRRAPGQNSCLDCSKRVALRNGALVQIHHPSTLSCEAALTHAFFILQINVMTKVSLEDEDGRRLANEDEQPLEDADGQPLEDADSLRHIHIPFFLLIGFHLNLPLDEFGTVDFNFIQNITCK</sequence>
<organism evidence="2 3">
    <name type="scientific">Panicum virgatum</name>
    <name type="common">Blackwell switchgrass</name>
    <dbReference type="NCBI Taxonomy" id="38727"/>
    <lineage>
        <taxon>Eukaryota</taxon>
        <taxon>Viridiplantae</taxon>
        <taxon>Streptophyta</taxon>
        <taxon>Embryophyta</taxon>
        <taxon>Tracheophyta</taxon>
        <taxon>Spermatophyta</taxon>
        <taxon>Magnoliopsida</taxon>
        <taxon>Liliopsida</taxon>
        <taxon>Poales</taxon>
        <taxon>Poaceae</taxon>
        <taxon>PACMAD clade</taxon>
        <taxon>Panicoideae</taxon>
        <taxon>Panicodae</taxon>
        <taxon>Paniceae</taxon>
        <taxon>Panicinae</taxon>
        <taxon>Panicum</taxon>
        <taxon>Panicum sect. Hiantes</taxon>
    </lineage>
</organism>
<evidence type="ECO:0000313" key="3">
    <source>
        <dbReference type="Proteomes" id="UP000823388"/>
    </source>
</evidence>
<evidence type="ECO:0000313" key="2">
    <source>
        <dbReference type="EMBL" id="KAG2626883.1"/>
    </source>
</evidence>
<feature type="region of interest" description="Disordered" evidence="1">
    <location>
        <begin position="62"/>
        <end position="81"/>
    </location>
</feature>
<dbReference type="EMBL" id="CM029041">
    <property type="protein sequence ID" value="KAG2626883.1"/>
    <property type="molecule type" value="Genomic_DNA"/>
</dbReference>
<dbReference type="Proteomes" id="UP000823388">
    <property type="component" value="Chromosome 3K"/>
</dbReference>